<sequence length="402" mass="43682">MRPLPSPRSATIRPLPSPPTSASLHTAKSSASSTLVWPQDSSTYSTPMTAQSFAIQLPTAFPGARLSKARRREGHIFTHSPSSSMSSLDSAASCSIISAEFWMPPETIVSIPMQAAYLSVTPPSDEPKVMPPTPPTPKTKPKSKPANIIIPRNTPSATVVSPTATLLSSTPVPFPTNTSEAMTMPCTPRSPLSPFLPPTPTRQIQSPNARIRKLAKLQRTLGENIPLELVFPSGNAPAPPQKVSKRAKAIPEATRASHLGPRLTVTRPRPSATTEWPLTPTPDYTVNTEAHNQTAVGLHYALGMDSFPTRAVALEPAEPAAPTSPPPFTNVFTVDDVSWERARQALMAPRAQKAKRTVGGVRKYVLDNGRGTWRKKENTWSGEWNVEDMEALQVQLRRLKRR</sequence>
<reference evidence="2" key="1">
    <citation type="submission" date="2023-03" db="EMBL/GenBank/DDBJ databases">
        <title>Massive genome expansion in bonnet fungi (Mycena s.s.) driven by repeated elements and novel gene families across ecological guilds.</title>
        <authorList>
            <consortium name="Lawrence Berkeley National Laboratory"/>
            <person name="Harder C.B."/>
            <person name="Miyauchi S."/>
            <person name="Viragh M."/>
            <person name="Kuo A."/>
            <person name="Thoen E."/>
            <person name="Andreopoulos B."/>
            <person name="Lu D."/>
            <person name="Skrede I."/>
            <person name="Drula E."/>
            <person name="Henrissat B."/>
            <person name="Morin E."/>
            <person name="Kohler A."/>
            <person name="Barry K."/>
            <person name="LaButti K."/>
            <person name="Morin E."/>
            <person name="Salamov A."/>
            <person name="Lipzen A."/>
            <person name="Mereny Z."/>
            <person name="Hegedus B."/>
            <person name="Baldrian P."/>
            <person name="Stursova M."/>
            <person name="Weitz H."/>
            <person name="Taylor A."/>
            <person name="Grigoriev I.V."/>
            <person name="Nagy L.G."/>
            <person name="Martin F."/>
            <person name="Kauserud H."/>
        </authorList>
    </citation>
    <scope>NUCLEOTIDE SEQUENCE</scope>
    <source>
        <strain evidence="2">CBHHK067</strain>
    </source>
</reference>
<feature type="compositionally biased region" description="Polar residues" evidence="1">
    <location>
        <begin position="20"/>
        <end position="41"/>
    </location>
</feature>
<protein>
    <submittedName>
        <fullName evidence="2">Uncharacterized protein</fullName>
    </submittedName>
</protein>
<dbReference type="EMBL" id="JARKIE010000391">
    <property type="protein sequence ID" value="KAJ7645818.1"/>
    <property type="molecule type" value="Genomic_DNA"/>
</dbReference>
<evidence type="ECO:0000313" key="2">
    <source>
        <dbReference type="EMBL" id="KAJ7645818.1"/>
    </source>
</evidence>
<keyword evidence="3" id="KW-1185">Reference proteome</keyword>
<feature type="compositionally biased region" description="Polar residues" evidence="1">
    <location>
        <begin position="271"/>
        <end position="283"/>
    </location>
</feature>
<gene>
    <name evidence="2" type="ORF">B0H17DRAFT_1215855</name>
</gene>
<feature type="region of interest" description="Disordered" evidence="1">
    <location>
        <begin position="262"/>
        <end position="283"/>
    </location>
</feature>
<feature type="region of interest" description="Disordered" evidence="1">
    <location>
        <begin position="122"/>
        <end position="150"/>
    </location>
</feature>
<proteinExistence type="predicted"/>
<feature type="compositionally biased region" description="Pro residues" evidence="1">
    <location>
        <begin position="129"/>
        <end position="138"/>
    </location>
</feature>
<feature type="region of interest" description="Disordered" evidence="1">
    <location>
        <begin position="1"/>
        <end position="41"/>
    </location>
</feature>
<evidence type="ECO:0000256" key="1">
    <source>
        <dbReference type="SAM" id="MobiDB-lite"/>
    </source>
</evidence>
<evidence type="ECO:0000313" key="3">
    <source>
        <dbReference type="Proteomes" id="UP001221757"/>
    </source>
</evidence>
<accession>A0AAD7CD65</accession>
<comment type="caution">
    <text evidence="2">The sequence shown here is derived from an EMBL/GenBank/DDBJ whole genome shotgun (WGS) entry which is preliminary data.</text>
</comment>
<organism evidence="2 3">
    <name type="scientific">Mycena rosella</name>
    <name type="common">Pink bonnet</name>
    <name type="synonym">Agaricus rosellus</name>
    <dbReference type="NCBI Taxonomy" id="1033263"/>
    <lineage>
        <taxon>Eukaryota</taxon>
        <taxon>Fungi</taxon>
        <taxon>Dikarya</taxon>
        <taxon>Basidiomycota</taxon>
        <taxon>Agaricomycotina</taxon>
        <taxon>Agaricomycetes</taxon>
        <taxon>Agaricomycetidae</taxon>
        <taxon>Agaricales</taxon>
        <taxon>Marasmiineae</taxon>
        <taxon>Mycenaceae</taxon>
        <taxon>Mycena</taxon>
    </lineage>
</organism>
<name>A0AAD7CD65_MYCRO</name>
<dbReference type="AlphaFoldDB" id="A0AAD7CD65"/>
<dbReference type="Proteomes" id="UP001221757">
    <property type="component" value="Unassembled WGS sequence"/>
</dbReference>